<reference evidence="1 2" key="1">
    <citation type="submission" date="2024-02" db="EMBL/GenBank/DDBJ databases">
        <title>De novo assembly and annotation of 12 fungi associated with fruit tree decline syndrome in Ontario, Canada.</title>
        <authorList>
            <person name="Sulman M."/>
            <person name="Ellouze W."/>
            <person name="Ilyukhin E."/>
        </authorList>
    </citation>
    <scope>NUCLEOTIDE SEQUENCE [LARGE SCALE GENOMIC DNA]</scope>
    <source>
        <strain evidence="1 2">M169</strain>
    </source>
</reference>
<organism evidence="1 2">
    <name type="scientific">Diaporthe eres</name>
    <name type="common">Phomopsis oblonga</name>
    <dbReference type="NCBI Taxonomy" id="83184"/>
    <lineage>
        <taxon>Eukaryota</taxon>
        <taxon>Fungi</taxon>
        <taxon>Dikarya</taxon>
        <taxon>Ascomycota</taxon>
        <taxon>Pezizomycotina</taxon>
        <taxon>Sordariomycetes</taxon>
        <taxon>Sordariomycetidae</taxon>
        <taxon>Diaporthales</taxon>
        <taxon>Diaporthaceae</taxon>
        <taxon>Diaporthe</taxon>
        <taxon>Diaporthe eres species complex</taxon>
    </lineage>
</organism>
<dbReference type="Proteomes" id="UP001430848">
    <property type="component" value="Unassembled WGS sequence"/>
</dbReference>
<protein>
    <submittedName>
        <fullName evidence="1">Uncharacterized protein</fullName>
    </submittedName>
</protein>
<proteinExistence type="predicted"/>
<accession>A0ABR1PS79</accession>
<sequence>MLRAEAARAFCCAAWSRPPRNTWSSAARAGAAMTPDDRVLPPTSFRDHLARAMNGAVPVTMLPMGAPSPLVKHSWMLSKQAPISRRVHAPAAAASHSRAPSRCMWIGGSWARAHVDMAWISARGRIVPLSVFSRLMTRVGQS</sequence>
<evidence type="ECO:0000313" key="2">
    <source>
        <dbReference type="Proteomes" id="UP001430848"/>
    </source>
</evidence>
<dbReference type="EMBL" id="JAKNSF020000001">
    <property type="protein sequence ID" value="KAK7743011.1"/>
    <property type="molecule type" value="Genomic_DNA"/>
</dbReference>
<gene>
    <name evidence="1" type="ORF">SLS63_000579</name>
</gene>
<keyword evidence="2" id="KW-1185">Reference proteome</keyword>
<comment type="caution">
    <text evidence="1">The sequence shown here is derived from an EMBL/GenBank/DDBJ whole genome shotgun (WGS) entry which is preliminary data.</text>
</comment>
<name>A0ABR1PS79_DIAER</name>
<evidence type="ECO:0000313" key="1">
    <source>
        <dbReference type="EMBL" id="KAK7743011.1"/>
    </source>
</evidence>